<dbReference type="RefSeq" id="WP_014112487.1">
    <property type="nucleotide sequence ID" value="NC_016047.1"/>
</dbReference>
<proteinExistence type="predicted"/>
<dbReference type="EMBL" id="CP002905">
    <property type="protein sequence ID" value="AEP85131.1"/>
    <property type="molecule type" value="Genomic_DNA"/>
</dbReference>
<dbReference type="AlphaFoldDB" id="G4NQP6"/>
<gene>
    <name evidence="1" type="ordered locus">GYO_0414</name>
</gene>
<evidence type="ECO:0000313" key="2">
    <source>
        <dbReference type="Proteomes" id="UP000002651"/>
    </source>
</evidence>
<reference evidence="1 2" key="1">
    <citation type="journal article" date="2012" name="J. Bacteriol.">
        <title>Whole-genome sequences of Bacillus subtilis and close relatives.</title>
        <authorList>
            <person name="Earl A.M."/>
            <person name="Eppinger M."/>
            <person name="Fricke W.F."/>
            <person name="Rosovitz M.J."/>
            <person name="Rasko D.A."/>
            <person name="Daugherty S."/>
            <person name="Losick R."/>
            <person name="Kolter R."/>
            <person name="Ravel J."/>
        </authorList>
    </citation>
    <scope>NUCLEOTIDE SEQUENCE [LARGE SCALE GENOMIC DNA]</scope>
    <source>
        <strain evidence="2">DSM 15029 / JCM 12233 / NBRC 101239 / NRRL B-23049 / TU-B-10</strain>
    </source>
</reference>
<sequence length="46" mass="5438">MNEYILLLEVNFAELINIADTNDLMDFNSRRVRKREKDGGSFKMDD</sequence>
<dbReference type="HOGENOM" id="CLU_3180337_0_0_9"/>
<evidence type="ECO:0000313" key="1">
    <source>
        <dbReference type="EMBL" id="AEP85131.1"/>
    </source>
</evidence>
<dbReference type="Proteomes" id="UP000002651">
    <property type="component" value="Chromosome"/>
</dbReference>
<protein>
    <submittedName>
        <fullName evidence="1">Uncharacterized protein</fullName>
    </submittedName>
</protein>
<accession>G4NQP6</accession>
<name>G4NQP6_BACS4</name>
<dbReference type="KEGG" id="bst:GYO_0414"/>
<dbReference type="GeneID" id="92812736"/>
<organism evidence="1 2">
    <name type="scientific">Bacillus spizizenii (strain DSM 15029 / JCM 12233 / NBRC 101239 / NRRL B-23049 / TU-B-10)</name>
    <name type="common">Bacillus subtilis subsp. spizizenii</name>
    <dbReference type="NCBI Taxonomy" id="1052585"/>
    <lineage>
        <taxon>Bacteria</taxon>
        <taxon>Bacillati</taxon>
        <taxon>Bacillota</taxon>
        <taxon>Bacilli</taxon>
        <taxon>Bacillales</taxon>
        <taxon>Bacillaceae</taxon>
        <taxon>Bacillus</taxon>
    </lineage>
</organism>
<keyword evidence="2" id="KW-1185">Reference proteome</keyword>